<dbReference type="InterPro" id="IPR036322">
    <property type="entry name" value="WD40_repeat_dom_sf"/>
</dbReference>
<dbReference type="Pfam" id="PF20946">
    <property type="entry name" value="Ctf4_C"/>
    <property type="match status" value="1"/>
</dbReference>
<keyword evidence="10" id="KW-1185">Reference proteome</keyword>
<organism evidence="9 10">
    <name type="scientific">Caenorhabditis auriculariae</name>
    <dbReference type="NCBI Taxonomy" id="2777116"/>
    <lineage>
        <taxon>Eukaryota</taxon>
        <taxon>Metazoa</taxon>
        <taxon>Ecdysozoa</taxon>
        <taxon>Nematoda</taxon>
        <taxon>Chromadorea</taxon>
        <taxon>Rhabditida</taxon>
        <taxon>Rhabditina</taxon>
        <taxon>Rhabditomorpha</taxon>
        <taxon>Rhabditoidea</taxon>
        <taxon>Rhabditidae</taxon>
        <taxon>Peloderinae</taxon>
        <taxon>Caenorhabditis</taxon>
    </lineage>
</organism>
<evidence type="ECO:0000259" key="6">
    <source>
        <dbReference type="Pfam" id="PF12341"/>
    </source>
</evidence>
<keyword evidence="4" id="KW-0539">Nucleus</keyword>
<accession>A0A8S1HWW4</accession>
<dbReference type="InterPro" id="IPR015943">
    <property type="entry name" value="WD40/YVTN_repeat-like_dom_sf"/>
</dbReference>
<dbReference type="Pfam" id="PF12341">
    <property type="entry name" value="Mcl1_mid"/>
    <property type="match status" value="1"/>
</dbReference>
<comment type="subcellular location">
    <subcellularLocation>
        <location evidence="1">Nucleus</location>
    </subcellularLocation>
</comment>
<comment type="caution">
    <text evidence="9">The sequence shown here is derived from an EMBL/GenBank/DDBJ whole genome shotgun (WGS) entry which is preliminary data.</text>
</comment>
<name>A0A8S1HWW4_9PELO</name>
<dbReference type="GO" id="GO:0006281">
    <property type="term" value="P:DNA repair"/>
    <property type="evidence" value="ECO:0007669"/>
    <property type="project" value="TreeGrafter"/>
</dbReference>
<evidence type="ECO:0000259" key="8">
    <source>
        <dbReference type="Pfam" id="PF24817"/>
    </source>
</evidence>
<sequence>MTEFTSIQKLHEGGIVKICIDSGDCQKTIEKKFLTCGTDGKIMVWTEQALLGISSPEVANIGDSTSSCIAWMGNNICLGYRIYDLISGVEQNLVGRVSPSDYTRISELFSVQLEATCVDVTDSLVVAGASDFSIKLAKIGESVESITRMEIDSEPLSLKFDPNAEFVAVSSLNGAVSILSTTNLEHITDIKDIFLHFGAVDVKNPLCQLSWSKSGSELFVPAKGAVKSFKRDGWKANESFKVQGCENEVFSTSAVSPCGKYLASSTMKNKICLWEISSRCHILTKNYERNTSGTTVITSLEFSPFKASDLIIADSDDGICTLKEAVPSLSISSQENVLESDPEDDEVILNRSSVIRAPLEEMEEDSRMSCDLGAIKKRYGFDKIGTNELEEYGFHSVARDGFPSEEGTGSGTNNSKFNDAPLNFYSKAEFKMKSIPSNFVSGSSPSDSSQKYLKWNRFGCIRSCVNSREKTKSIEIEFHDATIHPEIVIDNGETIYQLGDISNCAVALASMEDKEKEKKMKNCEELEEVEVQGTSEMLVLHVGTWDSESRRWKITSLVAAITCKRNVRIFTLTGIQRQIVTHPGPILTATAYQNSIAIASVTGTFAEGVTQDQYQHVIHVYEMNSNNWYRNLASSTSVGGVATYGLPVPKGEKLEWMSYTTNGNLAVMNSDYTVSVRAPCGMWMPIFDGSSSVRAQSDAIWPISVVETPSHQIRYVYCRGQKYPIVSLKPTPTISQWRLPLCNPDSDKSKLEEDLLLNELRQSDALANDTTKLENLQKSQLATIVKMFALACKSDRDSRAAELANLVTSAKGIQLLCDYASKNRKTTLSEKVAAIGREKVWMTSVAAEKLTSRTQDLNEVLRPSRISLNRNRSSITRKDDLSVLSTQSFVDNDFSSSIVRSVSVKESRIVNSAEEDVGDDLFDDDDVPDSQASHVDSTLNESMLSNVTHIPMERVGRNPFKRDLGTSIESQMDVSISVFDQLEMVPDCKRRREEETQKTAPTKKQVKLSFQRCFSAREREHSGDCETIRSHSILIVAGSQRAFPPSTSELCQPRKKRIGNSGSNNTNK</sequence>
<evidence type="ECO:0000259" key="7">
    <source>
        <dbReference type="Pfam" id="PF20946"/>
    </source>
</evidence>
<feature type="domain" description="WDHD1 first WD40" evidence="8">
    <location>
        <begin position="11"/>
        <end position="319"/>
    </location>
</feature>
<evidence type="ECO:0000256" key="1">
    <source>
        <dbReference type="ARBA" id="ARBA00004123"/>
    </source>
</evidence>
<gene>
    <name evidence="9" type="ORF">CAUJ_LOCUS15876</name>
</gene>
<evidence type="ECO:0008006" key="11">
    <source>
        <dbReference type="Google" id="ProtNLM"/>
    </source>
</evidence>
<dbReference type="GO" id="GO:0043596">
    <property type="term" value="C:nuclear replication fork"/>
    <property type="evidence" value="ECO:0007669"/>
    <property type="project" value="TreeGrafter"/>
</dbReference>
<dbReference type="Gene3D" id="2.130.10.10">
    <property type="entry name" value="YVTN repeat-like/Quinoprotein amine dehydrogenase"/>
    <property type="match status" value="2"/>
</dbReference>
<dbReference type="PANTHER" id="PTHR19932:SF10">
    <property type="entry name" value="WD REPEAT AND HMG-BOX DNA-BINDING PROTEIN 1"/>
    <property type="match status" value="1"/>
</dbReference>
<evidence type="ECO:0000256" key="2">
    <source>
        <dbReference type="ARBA" id="ARBA00022574"/>
    </source>
</evidence>
<feature type="domain" description="WDHD1/CFT4 second beta-propeller" evidence="6">
    <location>
        <begin position="439"/>
        <end position="741"/>
    </location>
</feature>
<dbReference type="PANTHER" id="PTHR19932">
    <property type="entry name" value="WD REPEAT AND HMG-BOX DNA BINDING PROTEIN"/>
    <property type="match status" value="1"/>
</dbReference>
<dbReference type="AlphaFoldDB" id="A0A8S1HWW4"/>
<dbReference type="EMBL" id="CAJGYM010000221">
    <property type="protein sequence ID" value="CAD6199977.1"/>
    <property type="molecule type" value="Genomic_DNA"/>
</dbReference>
<evidence type="ECO:0000256" key="3">
    <source>
        <dbReference type="ARBA" id="ARBA00022737"/>
    </source>
</evidence>
<feature type="region of interest" description="Disordered" evidence="5">
    <location>
        <begin position="1043"/>
        <end position="1068"/>
    </location>
</feature>
<protein>
    <recommendedName>
        <fullName evidence="11">Minichromosome loss protein Mcl1 middle region domain-containing protein</fullName>
    </recommendedName>
</protein>
<evidence type="ECO:0000313" key="9">
    <source>
        <dbReference type="EMBL" id="CAD6199977.1"/>
    </source>
</evidence>
<evidence type="ECO:0000256" key="5">
    <source>
        <dbReference type="SAM" id="MobiDB-lite"/>
    </source>
</evidence>
<evidence type="ECO:0000313" key="10">
    <source>
        <dbReference type="Proteomes" id="UP000835052"/>
    </source>
</evidence>
<dbReference type="SUPFAM" id="SSF50978">
    <property type="entry name" value="WD40 repeat-like"/>
    <property type="match status" value="1"/>
</dbReference>
<keyword evidence="3" id="KW-0677">Repeat</keyword>
<proteinExistence type="predicted"/>
<dbReference type="InterPro" id="IPR022100">
    <property type="entry name" value="WDHD1/CFT4_beta-prop_2nd"/>
</dbReference>
<reference evidence="9" key="1">
    <citation type="submission" date="2020-10" db="EMBL/GenBank/DDBJ databases">
        <authorList>
            <person name="Kikuchi T."/>
        </authorList>
    </citation>
    <scope>NUCLEOTIDE SEQUENCE</scope>
    <source>
        <strain evidence="9">NKZ352</strain>
    </source>
</reference>
<dbReference type="GO" id="GO:0003682">
    <property type="term" value="F:chromatin binding"/>
    <property type="evidence" value="ECO:0007669"/>
    <property type="project" value="TreeGrafter"/>
</dbReference>
<evidence type="ECO:0000256" key="4">
    <source>
        <dbReference type="ARBA" id="ARBA00023242"/>
    </source>
</evidence>
<feature type="domain" description="WDHD1/CFT4 helical bundle" evidence="7">
    <location>
        <begin position="754"/>
        <end position="839"/>
    </location>
</feature>
<dbReference type="Pfam" id="PF24817">
    <property type="entry name" value="WD40_WDHD1_1st"/>
    <property type="match status" value="1"/>
</dbReference>
<dbReference type="GO" id="GO:0000278">
    <property type="term" value="P:mitotic cell cycle"/>
    <property type="evidence" value="ECO:0007669"/>
    <property type="project" value="TreeGrafter"/>
</dbReference>
<dbReference type="OrthoDB" id="427368at2759"/>
<dbReference type="InterPro" id="IPR057646">
    <property type="entry name" value="WD40_WDHD1_1st"/>
</dbReference>
<dbReference type="InterPro" id="IPR001680">
    <property type="entry name" value="WD40_rpt"/>
</dbReference>
<dbReference type="GO" id="GO:0006261">
    <property type="term" value="P:DNA-templated DNA replication"/>
    <property type="evidence" value="ECO:0007669"/>
    <property type="project" value="TreeGrafter"/>
</dbReference>
<dbReference type="InterPro" id="IPR048591">
    <property type="entry name" value="WDHD1/CFT4_hel"/>
</dbReference>
<keyword evidence="2" id="KW-0853">WD repeat</keyword>
<dbReference type="Proteomes" id="UP000835052">
    <property type="component" value="Unassembled WGS sequence"/>
</dbReference>
<dbReference type="SMART" id="SM00320">
    <property type="entry name" value="WD40"/>
    <property type="match status" value="4"/>
</dbReference>